<name>A0A2T0FD74_9ASCO</name>
<dbReference type="FunFam" id="3.40.50.720:FF:000039">
    <property type="entry name" value="Alcohol dehydrogenase AdhP"/>
    <property type="match status" value="1"/>
</dbReference>
<feature type="domain" description="Enoyl reductase (ER)" evidence="8">
    <location>
        <begin position="30"/>
        <end position="357"/>
    </location>
</feature>
<dbReference type="SUPFAM" id="SSF50129">
    <property type="entry name" value="GroES-like"/>
    <property type="match status" value="1"/>
</dbReference>
<dbReference type="PANTHER" id="PTHR42940:SF8">
    <property type="entry name" value="VACUOLAR PROTEIN SORTING-ASSOCIATED PROTEIN 11"/>
    <property type="match status" value="1"/>
</dbReference>
<dbReference type="PANTHER" id="PTHR42940">
    <property type="entry name" value="ALCOHOL DEHYDROGENASE 1-RELATED"/>
    <property type="match status" value="1"/>
</dbReference>
<gene>
    <name evidence="9" type="ORF">B9G98_00541</name>
</gene>
<evidence type="ECO:0000256" key="6">
    <source>
        <dbReference type="ARBA" id="ARBA00023027"/>
    </source>
</evidence>
<dbReference type="PROSITE" id="PS00059">
    <property type="entry name" value="ADH_ZINC"/>
    <property type="match status" value="1"/>
</dbReference>
<keyword evidence="4 7" id="KW-0862">Zinc</keyword>
<evidence type="ECO:0000313" key="10">
    <source>
        <dbReference type="Proteomes" id="UP000238350"/>
    </source>
</evidence>
<evidence type="ECO:0000256" key="7">
    <source>
        <dbReference type="RuleBase" id="RU361277"/>
    </source>
</evidence>
<dbReference type="STRING" id="45607.A0A2T0FD74"/>
<dbReference type="CDD" id="cd08297">
    <property type="entry name" value="CAD3"/>
    <property type="match status" value="1"/>
</dbReference>
<dbReference type="Pfam" id="PF08240">
    <property type="entry name" value="ADH_N"/>
    <property type="match status" value="1"/>
</dbReference>
<dbReference type="AlphaFoldDB" id="A0A2T0FD74"/>
<comment type="cofactor">
    <cofactor evidence="1 7">
        <name>Zn(2+)</name>
        <dbReference type="ChEBI" id="CHEBI:29105"/>
    </cofactor>
</comment>
<keyword evidence="5" id="KW-0560">Oxidoreductase</keyword>
<evidence type="ECO:0000256" key="5">
    <source>
        <dbReference type="ARBA" id="ARBA00023002"/>
    </source>
</evidence>
<dbReference type="InterPro" id="IPR002328">
    <property type="entry name" value="ADH_Zn_CS"/>
</dbReference>
<dbReference type="SUPFAM" id="SSF51735">
    <property type="entry name" value="NAD(P)-binding Rossmann-fold domains"/>
    <property type="match status" value="1"/>
</dbReference>
<dbReference type="GO" id="GO:0016491">
    <property type="term" value="F:oxidoreductase activity"/>
    <property type="evidence" value="ECO:0007669"/>
    <property type="project" value="UniProtKB-KW"/>
</dbReference>
<dbReference type="Pfam" id="PF00107">
    <property type="entry name" value="ADH_zinc_N"/>
    <property type="match status" value="1"/>
</dbReference>
<evidence type="ECO:0000256" key="3">
    <source>
        <dbReference type="ARBA" id="ARBA00022723"/>
    </source>
</evidence>
<dbReference type="Gene3D" id="3.90.180.10">
    <property type="entry name" value="Medium-chain alcohol dehydrogenases, catalytic domain"/>
    <property type="match status" value="1"/>
</dbReference>
<proteinExistence type="inferred from homology"/>
<organism evidence="9 10">
    <name type="scientific">Wickerhamiella sorbophila</name>
    <dbReference type="NCBI Taxonomy" id="45607"/>
    <lineage>
        <taxon>Eukaryota</taxon>
        <taxon>Fungi</taxon>
        <taxon>Dikarya</taxon>
        <taxon>Ascomycota</taxon>
        <taxon>Saccharomycotina</taxon>
        <taxon>Dipodascomycetes</taxon>
        <taxon>Dipodascales</taxon>
        <taxon>Trichomonascaceae</taxon>
        <taxon>Wickerhamiella</taxon>
    </lineage>
</organism>
<dbReference type="GO" id="GO:0008270">
    <property type="term" value="F:zinc ion binding"/>
    <property type="evidence" value="ECO:0007669"/>
    <property type="project" value="InterPro"/>
</dbReference>
<dbReference type="OrthoDB" id="1879366at2759"/>
<dbReference type="InterPro" id="IPR036291">
    <property type="entry name" value="NAD(P)-bd_dom_sf"/>
</dbReference>
<dbReference type="SMART" id="SM00829">
    <property type="entry name" value="PKS_ER"/>
    <property type="match status" value="1"/>
</dbReference>
<dbReference type="InterPro" id="IPR013149">
    <property type="entry name" value="ADH-like_C"/>
</dbReference>
<dbReference type="InterPro" id="IPR013154">
    <property type="entry name" value="ADH-like_N"/>
</dbReference>
<dbReference type="InterPro" id="IPR020843">
    <property type="entry name" value="ER"/>
</dbReference>
<dbReference type="GeneID" id="36514290"/>
<evidence type="ECO:0000259" key="8">
    <source>
        <dbReference type="SMART" id="SM00829"/>
    </source>
</evidence>
<keyword evidence="3 7" id="KW-0479">Metal-binding</keyword>
<evidence type="ECO:0000256" key="1">
    <source>
        <dbReference type="ARBA" id="ARBA00001947"/>
    </source>
</evidence>
<evidence type="ECO:0000256" key="4">
    <source>
        <dbReference type="ARBA" id="ARBA00022833"/>
    </source>
</evidence>
<dbReference type="EMBL" id="NDIQ01000001">
    <property type="protein sequence ID" value="PRT52921.1"/>
    <property type="molecule type" value="Genomic_DNA"/>
</dbReference>
<sequence length="359" mass="37948">MLRTVAKQGLLRAGIASALRFHSYKAAVFGDKGRMDIVEKQSRPLKQGEARLKMECCGVCHTDLHIREGEFGEVKGTVGGHEGIGIVEEVAPDVTSLAPGDRASVAWLASACGHCEYCLSGNENVCPDIKMSGYTTDGGMAEECYVKANYAVKVPDGLDSGLASSISCAGVTSYKAIKVSNIKPGQWLAIYGMGGLGNLALQYAKNAFGAKVIAVDVLQKQLDFAKSCGADVVINSKEEDAVAKIKEVTNGLGANAAVVPATSLIAFENAVNCVRPLGRAVLVGVIQDKLPLNIPYVVLSGIEVVGSVVGTRLDLAEAFELARSGVVRPKVAPRKLEEVNTIMDELRDGKVTGRMAIYF</sequence>
<keyword evidence="6" id="KW-0520">NAD</keyword>
<dbReference type="NCBIfam" id="NF006940">
    <property type="entry name" value="PRK09422.1"/>
    <property type="match status" value="1"/>
</dbReference>
<accession>A0A2T0FD74</accession>
<dbReference type="RefSeq" id="XP_024662867.1">
    <property type="nucleotide sequence ID" value="XM_024807099.1"/>
</dbReference>
<evidence type="ECO:0000256" key="2">
    <source>
        <dbReference type="ARBA" id="ARBA00008072"/>
    </source>
</evidence>
<dbReference type="InterPro" id="IPR011032">
    <property type="entry name" value="GroES-like_sf"/>
</dbReference>
<dbReference type="Proteomes" id="UP000238350">
    <property type="component" value="Unassembled WGS sequence"/>
</dbReference>
<comment type="similarity">
    <text evidence="2 7">Belongs to the zinc-containing alcohol dehydrogenase family.</text>
</comment>
<reference evidence="9 10" key="1">
    <citation type="submission" date="2017-04" db="EMBL/GenBank/DDBJ databases">
        <title>Genome sequencing of [Candida] sorbophila.</title>
        <authorList>
            <person name="Ahn J.O."/>
        </authorList>
    </citation>
    <scope>NUCLEOTIDE SEQUENCE [LARGE SCALE GENOMIC DNA]</scope>
    <source>
        <strain evidence="9 10">DS02</strain>
    </source>
</reference>
<protein>
    <submittedName>
        <fullName evidence="9">Alcohol dehydrogenase 1</fullName>
    </submittedName>
</protein>
<dbReference type="Gene3D" id="3.40.50.720">
    <property type="entry name" value="NAD(P)-binding Rossmann-like Domain"/>
    <property type="match status" value="1"/>
</dbReference>
<evidence type="ECO:0000313" key="9">
    <source>
        <dbReference type="EMBL" id="PRT52921.1"/>
    </source>
</evidence>
<keyword evidence="10" id="KW-1185">Reference proteome</keyword>
<comment type="caution">
    <text evidence="9">The sequence shown here is derived from an EMBL/GenBank/DDBJ whole genome shotgun (WGS) entry which is preliminary data.</text>
</comment>